<evidence type="ECO:0000256" key="4">
    <source>
        <dbReference type="ARBA" id="ARBA00022723"/>
    </source>
</evidence>
<dbReference type="PROSITE" id="PS00723">
    <property type="entry name" value="POLYPRENYL_SYNTHASE_1"/>
    <property type="match status" value="1"/>
</dbReference>
<evidence type="ECO:0000313" key="8">
    <source>
        <dbReference type="Proteomes" id="UP000248326"/>
    </source>
</evidence>
<dbReference type="PANTHER" id="PTHR12001:SF69">
    <property type="entry name" value="ALL TRANS-POLYPRENYL-DIPHOSPHATE SYNTHASE PDSS1"/>
    <property type="match status" value="1"/>
</dbReference>
<evidence type="ECO:0000256" key="5">
    <source>
        <dbReference type="ARBA" id="ARBA00022842"/>
    </source>
</evidence>
<dbReference type="GO" id="GO:0004659">
    <property type="term" value="F:prenyltransferase activity"/>
    <property type="evidence" value="ECO:0007669"/>
    <property type="project" value="InterPro"/>
</dbReference>
<dbReference type="InterPro" id="IPR000092">
    <property type="entry name" value="Polyprenyl_synt"/>
</dbReference>
<dbReference type="Gene3D" id="1.10.600.10">
    <property type="entry name" value="Farnesyl Diphosphate Synthase"/>
    <property type="match status" value="1"/>
</dbReference>
<reference evidence="7 8" key="1">
    <citation type="submission" date="2018-06" db="EMBL/GenBank/DDBJ databases">
        <title>Genomic Encyclopedia of Type Strains, Phase IV (KMG-IV): sequencing the most valuable type-strain genomes for metagenomic binning, comparative biology and taxonomic classification.</title>
        <authorList>
            <person name="Goeker M."/>
        </authorList>
    </citation>
    <scope>NUCLEOTIDE SEQUENCE [LARGE SCALE GENOMIC DNA]</scope>
    <source>
        <strain evidence="7 8">DSM 18048</strain>
    </source>
</reference>
<evidence type="ECO:0000256" key="6">
    <source>
        <dbReference type="RuleBase" id="RU004466"/>
    </source>
</evidence>
<keyword evidence="8" id="KW-1185">Reference proteome</keyword>
<dbReference type="AlphaFoldDB" id="A0A318S930"/>
<dbReference type="EMBL" id="QJSX01000003">
    <property type="protein sequence ID" value="PYE55215.1"/>
    <property type="molecule type" value="Genomic_DNA"/>
</dbReference>
<sequence length="340" mass="37456">MSAPRLCQRGFFHKCVPYYSLYTVLVKSLLMTPMDAFEARLREVLRSRVEFIELIGDDLVTAGGKRFRPHMVYLAMRALGRVDARETDLAVAVELLHSASLLHDDLIDDADTRRGKAAAYRRYGNVVSVMSGDFMLSRLLSLLAGMPSTLTREFGETASLVCEGEVLQFQVAAYGDYSYENYLDIITGKTAALLRTAARAPALLVDAPPEELAALSTYGLEFGLAFQMQDDLLDLASDVGTLGKPIGGDLREGKATLPILHLLESQHAREVRDILERRAGQEGDVERVRDLAVQSGAFERTREEILSRSRTAVGALHVLAPSPARLTLEDLAMNAAERVK</sequence>
<accession>A0A318S930</accession>
<gene>
    <name evidence="7" type="ORF">DES52_10345</name>
</gene>
<proteinExistence type="inferred from homology"/>
<protein>
    <submittedName>
        <fullName evidence="7">Octaprenyl-diphosphate synthase</fullName>
    </submittedName>
</protein>
<keyword evidence="4" id="KW-0479">Metal-binding</keyword>
<evidence type="ECO:0000256" key="3">
    <source>
        <dbReference type="ARBA" id="ARBA00022679"/>
    </source>
</evidence>
<dbReference type="InterPro" id="IPR033749">
    <property type="entry name" value="Polyprenyl_synt_CS"/>
</dbReference>
<dbReference type="PANTHER" id="PTHR12001">
    <property type="entry name" value="GERANYLGERANYL PYROPHOSPHATE SYNTHASE"/>
    <property type="match status" value="1"/>
</dbReference>
<evidence type="ECO:0000313" key="7">
    <source>
        <dbReference type="EMBL" id="PYE55215.1"/>
    </source>
</evidence>
<comment type="cofactor">
    <cofactor evidence="1">
        <name>Mg(2+)</name>
        <dbReference type="ChEBI" id="CHEBI:18420"/>
    </cofactor>
</comment>
<dbReference type="PROSITE" id="PS00444">
    <property type="entry name" value="POLYPRENYL_SYNTHASE_2"/>
    <property type="match status" value="1"/>
</dbReference>
<comment type="caution">
    <text evidence="7">The sequence shown here is derived from an EMBL/GenBank/DDBJ whole genome shotgun (WGS) entry which is preliminary data.</text>
</comment>
<dbReference type="GO" id="GO:0008299">
    <property type="term" value="P:isoprenoid biosynthetic process"/>
    <property type="evidence" value="ECO:0007669"/>
    <property type="project" value="InterPro"/>
</dbReference>
<dbReference type="InterPro" id="IPR008949">
    <property type="entry name" value="Isoprenoid_synthase_dom_sf"/>
</dbReference>
<dbReference type="SUPFAM" id="SSF48576">
    <property type="entry name" value="Terpenoid synthases"/>
    <property type="match status" value="1"/>
</dbReference>
<dbReference type="CDD" id="cd00685">
    <property type="entry name" value="Trans_IPPS_HT"/>
    <property type="match status" value="1"/>
</dbReference>
<dbReference type="Pfam" id="PF00348">
    <property type="entry name" value="polyprenyl_synt"/>
    <property type="match status" value="1"/>
</dbReference>
<dbReference type="GO" id="GO:0046872">
    <property type="term" value="F:metal ion binding"/>
    <property type="evidence" value="ECO:0007669"/>
    <property type="project" value="UniProtKB-KW"/>
</dbReference>
<name>A0A318S930_9DEIO</name>
<comment type="similarity">
    <text evidence="2 6">Belongs to the FPP/GGPP synthase family.</text>
</comment>
<keyword evidence="3 6" id="KW-0808">Transferase</keyword>
<evidence type="ECO:0000256" key="1">
    <source>
        <dbReference type="ARBA" id="ARBA00001946"/>
    </source>
</evidence>
<evidence type="ECO:0000256" key="2">
    <source>
        <dbReference type="ARBA" id="ARBA00006706"/>
    </source>
</evidence>
<organism evidence="7 8">
    <name type="scientific">Deinococcus yavapaiensis KR-236</name>
    <dbReference type="NCBI Taxonomy" id="694435"/>
    <lineage>
        <taxon>Bacteria</taxon>
        <taxon>Thermotogati</taxon>
        <taxon>Deinococcota</taxon>
        <taxon>Deinococci</taxon>
        <taxon>Deinococcales</taxon>
        <taxon>Deinococcaceae</taxon>
        <taxon>Deinococcus</taxon>
    </lineage>
</organism>
<dbReference type="Proteomes" id="UP000248326">
    <property type="component" value="Unassembled WGS sequence"/>
</dbReference>
<dbReference type="SFLD" id="SFLDS00005">
    <property type="entry name" value="Isoprenoid_Synthase_Type_I"/>
    <property type="match status" value="1"/>
</dbReference>
<keyword evidence="5" id="KW-0460">Magnesium</keyword>